<dbReference type="PROSITE" id="PS50157">
    <property type="entry name" value="ZINC_FINGER_C2H2_2"/>
    <property type="match status" value="1"/>
</dbReference>
<comment type="caution">
    <text evidence="4">The sequence shown here is derived from an EMBL/GenBank/DDBJ whole genome shotgun (WGS) entry which is preliminary data.</text>
</comment>
<feature type="compositionally biased region" description="Polar residues" evidence="2">
    <location>
        <begin position="65"/>
        <end position="77"/>
    </location>
</feature>
<gene>
    <name evidence="4" type="ORF">HPB51_005250</name>
</gene>
<feature type="region of interest" description="Disordered" evidence="2">
    <location>
        <begin position="107"/>
        <end position="137"/>
    </location>
</feature>
<reference evidence="4" key="1">
    <citation type="journal article" date="2020" name="Cell">
        <title>Large-Scale Comparative Analyses of Tick Genomes Elucidate Their Genetic Diversity and Vector Capacities.</title>
        <authorList>
            <consortium name="Tick Genome and Microbiome Consortium (TIGMIC)"/>
            <person name="Jia N."/>
            <person name="Wang J."/>
            <person name="Shi W."/>
            <person name="Du L."/>
            <person name="Sun Y."/>
            <person name="Zhan W."/>
            <person name="Jiang J.F."/>
            <person name="Wang Q."/>
            <person name="Zhang B."/>
            <person name="Ji P."/>
            <person name="Bell-Sakyi L."/>
            <person name="Cui X.M."/>
            <person name="Yuan T.T."/>
            <person name="Jiang B.G."/>
            <person name="Yang W.F."/>
            <person name="Lam T.T."/>
            <person name="Chang Q.C."/>
            <person name="Ding S.J."/>
            <person name="Wang X.J."/>
            <person name="Zhu J.G."/>
            <person name="Ruan X.D."/>
            <person name="Zhao L."/>
            <person name="Wei J.T."/>
            <person name="Ye R.Z."/>
            <person name="Que T.C."/>
            <person name="Du C.H."/>
            <person name="Zhou Y.H."/>
            <person name="Cheng J.X."/>
            <person name="Dai P.F."/>
            <person name="Guo W.B."/>
            <person name="Han X.H."/>
            <person name="Huang E.J."/>
            <person name="Li L.F."/>
            <person name="Wei W."/>
            <person name="Gao Y.C."/>
            <person name="Liu J.Z."/>
            <person name="Shao H.Z."/>
            <person name="Wang X."/>
            <person name="Wang C.C."/>
            <person name="Yang T.C."/>
            <person name="Huo Q.B."/>
            <person name="Li W."/>
            <person name="Chen H.Y."/>
            <person name="Chen S.E."/>
            <person name="Zhou L.G."/>
            <person name="Ni X.B."/>
            <person name="Tian J.H."/>
            <person name="Sheng Y."/>
            <person name="Liu T."/>
            <person name="Pan Y.S."/>
            <person name="Xia L.Y."/>
            <person name="Li J."/>
            <person name="Zhao F."/>
            <person name="Cao W.C."/>
        </authorList>
    </citation>
    <scope>NUCLEOTIDE SEQUENCE</scope>
    <source>
        <strain evidence="4">Rmic-2018</strain>
    </source>
</reference>
<keyword evidence="5" id="KW-1185">Reference proteome</keyword>
<evidence type="ECO:0000259" key="3">
    <source>
        <dbReference type="PROSITE" id="PS50157"/>
    </source>
</evidence>
<dbReference type="InterPro" id="IPR013087">
    <property type="entry name" value="Znf_C2H2_type"/>
</dbReference>
<name>A0A9J6DZG5_RHIMP</name>
<dbReference type="AlphaFoldDB" id="A0A9J6DZG5"/>
<protein>
    <recommendedName>
        <fullName evidence="3">C2H2-type domain-containing protein</fullName>
    </recommendedName>
</protein>
<feature type="domain" description="C2H2-type" evidence="3">
    <location>
        <begin position="22"/>
        <end position="49"/>
    </location>
</feature>
<keyword evidence="1" id="KW-0862">Zinc</keyword>
<sequence>MAHVNKSLVSNPTVAPPRCFWRQCQKCPRSFPSRKGLYNHEQRHLNEEAKQARLNAAEGAPSRQPPTCTTWTTSPLQQPSPGPAATPAHLEWWPLHPCRVASTLHWAKRTSKRRPTLPSSQAPLQDPLPRRSCLPPC</sequence>
<evidence type="ECO:0000313" key="4">
    <source>
        <dbReference type="EMBL" id="KAH8027412.1"/>
    </source>
</evidence>
<feature type="region of interest" description="Disordered" evidence="2">
    <location>
        <begin position="53"/>
        <end position="88"/>
    </location>
</feature>
<reference evidence="4" key="2">
    <citation type="submission" date="2021-09" db="EMBL/GenBank/DDBJ databases">
        <authorList>
            <person name="Jia N."/>
            <person name="Wang J."/>
            <person name="Shi W."/>
            <person name="Du L."/>
            <person name="Sun Y."/>
            <person name="Zhan W."/>
            <person name="Jiang J."/>
            <person name="Wang Q."/>
            <person name="Zhang B."/>
            <person name="Ji P."/>
            <person name="Sakyi L.B."/>
            <person name="Cui X."/>
            <person name="Yuan T."/>
            <person name="Jiang B."/>
            <person name="Yang W."/>
            <person name="Lam T.T.-Y."/>
            <person name="Chang Q."/>
            <person name="Ding S."/>
            <person name="Wang X."/>
            <person name="Zhu J."/>
            <person name="Ruan X."/>
            <person name="Zhao L."/>
            <person name="Wei J."/>
            <person name="Que T."/>
            <person name="Du C."/>
            <person name="Cheng J."/>
            <person name="Dai P."/>
            <person name="Han X."/>
            <person name="Huang E."/>
            <person name="Gao Y."/>
            <person name="Liu J."/>
            <person name="Shao H."/>
            <person name="Ye R."/>
            <person name="Li L."/>
            <person name="Wei W."/>
            <person name="Wang X."/>
            <person name="Wang C."/>
            <person name="Huo Q."/>
            <person name="Li W."/>
            <person name="Guo W."/>
            <person name="Chen H."/>
            <person name="Chen S."/>
            <person name="Zhou L."/>
            <person name="Zhou L."/>
            <person name="Ni X."/>
            <person name="Tian J."/>
            <person name="Zhou Y."/>
            <person name="Sheng Y."/>
            <person name="Liu T."/>
            <person name="Pan Y."/>
            <person name="Xia L."/>
            <person name="Li J."/>
            <person name="Zhao F."/>
            <person name="Cao W."/>
        </authorList>
    </citation>
    <scope>NUCLEOTIDE SEQUENCE</scope>
    <source>
        <strain evidence="4">Rmic-2018</strain>
        <tissue evidence="4">Larvae</tissue>
    </source>
</reference>
<dbReference type="Gene3D" id="3.30.160.60">
    <property type="entry name" value="Classic Zinc Finger"/>
    <property type="match status" value="1"/>
</dbReference>
<proteinExistence type="predicted"/>
<keyword evidence="1" id="KW-0863">Zinc-finger</keyword>
<evidence type="ECO:0000256" key="2">
    <source>
        <dbReference type="SAM" id="MobiDB-lite"/>
    </source>
</evidence>
<evidence type="ECO:0000256" key="1">
    <source>
        <dbReference type="PROSITE-ProRule" id="PRU00042"/>
    </source>
</evidence>
<dbReference type="GO" id="GO:0008270">
    <property type="term" value="F:zinc ion binding"/>
    <property type="evidence" value="ECO:0007669"/>
    <property type="project" value="UniProtKB-KW"/>
</dbReference>
<evidence type="ECO:0000313" key="5">
    <source>
        <dbReference type="Proteomes" id="UP000821866"/>
    </source>
</evidence>
<dbReference type="Proteomes" id="UP000821866">
    <property type="component" value="Chromosome 4"/>
</dbReference>
<dbReference type="EMBL" id="JABSTU010000006">
    <property type="protein sequence ID" value="KAH8027412.1"/>
    <property type="molecule type" value="Genomic_DNA"/>
</dbReference>
<organism evidence="4 5">
    <name type="scientific">Rhipicephalus microplus</name>
    <name type="common">Cattle tick</name>
    <name type="synonym">Boophilus microplus</name>
    <dbReference type="NCBI Taxonomy" id="6941"/>
    <lineage>
        <taxon>Eukaryota</taxon>
        <taxon>Metazoa</taxon>
        <taxon>Ecdysozoa</taxon>
        <taxon>Arthropoda</taxon>
        <taxon>Chelicerata</taxon>
        <taxon>Arachnida</taxon>
        <taxon>Acari</taxon>
        <taxon>Parasitiformes</taxon>
        <taxon>Ixodida</taxon>
        <taxon>Ixodoidea</taxon>
        <taxon>Ixodidae</taxon>
        <taxon>Rhipicephalinae</taxon>
        <taxon>Rhipicephalus</taxon>
        <taxon>Boophilus</taxon>
    </lineage>
</organism>
<dbReference type="PROSITE" id="PS00028">
    <property type="entry name" value="ZINC_FINGER_C2H2_1"/>
    <property type="match status" value="1"/>
</dbReference>
<keyword evidence="1" id="KW-0479">Metal-binding</keyword>
<accession>A0A9J6DZG5</accession>